<feature type="compositionally biased region" description="Pro residues" evidence="1">
    <location>
        <begin position="425"/>
        <end position="450"/>
    </location>
</feature>
<gene>
    <name evidence="4" type="ORF">NP233_g9423</name>
</gene>
<comment type="caution">
    <text evidence="4">The sequence shown here is derived from an EMBL/GenBank/DDBJ whole genome shotgun (WGS) entry which is preliminary data.</text>
</comment>
<sequence>MAVSPLPNPDVYLNHLSPDLATQFENTRNVYLVFLGIAIWDFLIYIPEDVRIVLGTPISAVTVCFISTRFFAILYMLLVVLTQTREIANCTAMEIAIGVACIMTMATTSFLFLRRLHAVFFDQRTVRWAFTFLWVGSTTILIVGPIGIGARHIEGTGYCIYDHFKTYVAASEFLPGVFDTLVFIAISYRLICSYTEGGKADARGWKAFFTGNLPPISRALLRGCQQYYLLRIKSIVSVLTIASGVLLYLPSVPVMYHPLLIFTNHVVGASMACRVFRNLRATAVNESWLESSSGASPGRGASLTNLRFADNSSLKSTIHRASSQESSLPTIDISPMGPHSVIVLPVSDDDAAVKSLRSKFEQLAVDTSSNGRRPSGSPSNGSVQSLGPASPRPRQVSGPQVESSAPKTHVRTSSSSSDLKASTKRPPPPPPPRVARPPASPRPSPSPSPSPSSEVRIVSESPQEEEAVPGVAGLKSRFDLSSRNGSAPTPRAETSIPPMESPKPMVPPRPTRNGDSHFLSPSPNSTEPPSPASSRPVSPLPHHRPPPPPPPSYRSKSPLPLIEQDSGSASTRSRLSSPLPPSSPISRQNTSKSSLKPAVPPRPPKPVDSPQPVLSNGSFTRSPESASPIPDIGKVISSPAPPSIPIRRSPPDATPATFSEAIQPPPEPDYGQLASPIKPFRTTMQPPPRHHSTLLPSLSNGDSAASSPKLPLHSQSQPPPLPTRRATGTVAHMEELPVVNSPKVPDRTAIGVSPPERKPIGTSRLPPPPTRTIALGDKLPPPRRPPSPESEDDSGEEDDPKASVADSMPDTTSSSRRPPTLSFRSETWNEPRIHVHPHSGTYVASGSYVVVGHGEKIKIYDLSVADTPIHTFDTKDLGAKDAKVTCMEFRPTVVKADRGAILWIGVKEGHLFETDIRTGYVHAVKHIAHPHPITHMFRYGRSMVTLDEGGKTLIFSPGENGEDISLQYTQPRIVRTTEKQEFVKLLDGKLWTATRAEQHSHGHQRSPIIRVYDIFNPAAATGRSLLPTEHVGAVTSATIIPSQQDLVYVGHEEGYISIWSLRTDDGYPKCVEVVRVATSDVLCVEGVNDRLWAGARNGMISAYDVSQKPWVVTNSWDAHPKLPVLRMSVNCNAIERNGKLCVVSVGRDENLRLWDGLLGADWIDNELYKSEQDFSSFRNLSMLLVSWNCDSARPDSLVTEPANHEFLNDALTSVDSPDIIAFGFQEVIDLESRKMTAKNVLLGGKKRADDNGLSDRVTGAYKRWHDRLTAAVRAAMPPGGPYVCVHTESLVGLFTCIFVKASEQTRLDDVAVTTIKRGMGGRYGNKGAIVARLVIGDSSVCIINCHLAAGQNAVRRRNADAAGILEEKMVFPAGDHSLAYVGGGDGTMVLDHELVFFHGDLNYRIDHRRDAIIAAVRANDLTSLYQHDQLLREVKYNRGCRLRGFSEGPLTFPPTYKYDRRSNEYDTSEKHRAPAWCDRILWRSREVSRVTQTEYRRYEVNVSDHRPISAGFDITVKTIDRVQREKRKHEVQRMWVGVEERLLKSSRQFYVSQMLL</sequence>
<dbReference type="PANTHER" id="PTHR11200">
    <property type="entry name" value="INOSITOL 5-PHOSPHATASE"/>
    <property type="match status" value="1"/>
</dbReference>
<feature type="transmembrane region" description="Helical" evidence="2">
    <location>
        <begin position="93"/>
        <end position="113"/>
    </location>
</feature>
<dbReference type="InterPro" id="IPR015943">
    <property type="entry name" value="WD40/YVTN_repeat-like_dom_sf"/>
</dbReference>
<feature type="compositionally biased region" description="Low complexity" evidence="1">
    <location>
        <begin position="451"/>
        <end position="461"/>
    </location>
</feature>
<name>A0AAD5VKE4_9AGAR</name>
<feature type="compositionally biased region" description="Pro residues" evidence="1">
    <location>
        <begin position="499"/>
        <end position="510"/>
    </location>
</feature>
<evidence type="ECO:0000256" key="2">
    <source>
        <dbReference type="SAM" id="Phobius"/>
    </source>
</evidence>
<feature type="compositionally biased region" description="Pro residues" evidence="1">
    <location>
        <begin position="598"/>
        <end position="609"/>
    </location>
</feature>
<feature type="domain" description="Inositol polyphosphate-related phosphatase" evidence="3">
    <location>
        <begin position="1178"/>
        <end position="1520"/>
    </location>
</feature>
<feature type="compositionally biased region" description="Polar residues" evidence="1">
    <location>
        <begin position="397"/>
        <end position="406"/>
    </location>
</feature>
<dbReference type="SMART" id="SM00128">
    <property type="entry name" value="IPPc"/>
    <property type="match status" value="1"/>
</dbReference>
<dbReference type="Gene3D" id="3.60.10.10">
    <property type="entry name" value="Endonuclease/exonuclease/phosphatase"/>
    <property type="match status" value="1"/>
</dbReference>
<feature type="compositionally biased region" description="Polar residues" evidence="1">
    <location>
        <begin position="614"/>
        <end position="625"/>
    </location>
</feature>
<feature type="compositionally biased region" description="Low complexity" evidence="1">
    <location>
        <begin position="368"/>
        <end position="382"/>
    </location>
</feature>
<evidence type="ECO:0000313" key="4">
    <source>
        <dbReference type="EMBL" id="KAJ3562684.1"/>
    </source>
</evidence>
<feature type="compositionally biased region" description="Low complexity" evidence="1">
    <location>
        <begin position="807"/>
        <end position="825"/>
    </location>
</feature>
<feature type="transmembrane region" description="Helical" evidence="2">
    <location>
        <begin position="173"/>
        <end position="191"/>
    </location>
</feature>
<feature type="transmembrane region" description="Helical" evidence="2">
    <location>
        <begin position="125"/>
        <end position="148"/>
    </location>
</feature>
<dbReference type="SUPFAM" id="SSF56219">
    <property type="entry name" value="DNase I-like"/>
    <property type="match status" value="1"/>
</dbReference>
<feature type="compositionally biased region" description="Polar residues" evidence="1">
    <location>
        <begin position="694"/>
        <end position="705"/>
    </location>
</feature>
<dbReference type="InterPro" id="IPR001680">
    <property type="entry name" value="WD40_rpt"/>
</dbReference>
<dbReference type="Proteomes" id="UP001213000">
    <property type="component" value="Unassembled WGS sequence"/>
</dbReference>
<keyword evidence="2" id="KW-0472">Membrane</keyword>
<feature type="transmembrane region" description="Helical" evidence="2">
    <location>
        <begin position="29"/>
        <end position="46"/>
    </location>
</feature>
<keyword evidence="2" id="KW-1133">Transmembrane helix</keyword>
<keyword evidence="2" id="KW-0812">Transmembrane</keyword>
<dbReference type="Gene3D" id="2.130.10.10">
    <property type="entry name" value="YVTN repeat-like/Quinoprotein amine dehydrogenase"/>
    <property type="match status" value="1"/>
</dbReference>
<dbReference type="GO" id="GO:0004439">
    <property type="term" value="F:phosphatidylinositol-4,5-bisphosphate 5-phosphatase activity"/>
    <property type="evidence" value="ECO:0007669"/>
    <property type="project" value="TreeGrafter"/>
</dbReference>
<feature type="compositionally biased region" description="Acidic residues" evidence="1">
    <location>
        <begin position="789"/>
        <end position="799"/>
    </location>
</feature>
<dbReference type="EMBL" id="JANIEX010000842">
    <property type="protein sequence ID" value="KAJ3562684.1"/>
    <property type="molecule type" value="Genomic_DNA"/>
</dbReference>
<dbReference type="GO" id="GO:0046856">
    <property type="term" value="P:phosphatidylinositol dephosphorylation"/>
    <property type="evidence" value="ECO:0007669"/>
    <property type="project" value="InterPro"/>
</dbReference>
<feature type="compositionally biased region" description="Low complexity" evidence="1">
    <location>
        <begin position="553"/>
        <end position="577"/>
    </location>
</feature>
<feature type="transmembrane region" description="Helical" evidence="2">
    <location>
        <begin position="228"/>
        <end position="249"/>
    </location>
</feature>
<evidence type="ECO:0000313" key="5">
    <source>
        <dbReference type="Proteomes" id="UP001213000"/>
    </source>
</evidence>
<evidence type="ECO:0000259" key="3">
    <source>
        <dbReference type="SMART" id="SM00128"/>
    </source>
</evidence>
<dbReference type="InterPro" id="IPR046985">
    <property type="entry name" value="IP5"/>
</dbReference>
<feature type="transmembrane region" description="Helical" evidence="2">
    <location>
        <begin position="58"/>
        <end position="81"/>
    </location>
</feature>
<feature type="compositionally biased region" description="Low complexity" evidence="1">
    <location>
        <begin position="706"/>
        <end position="716"/>
    </location>
</feature>
<reference evidence="4" key="1">
    <citation type="submission" date="2022-07" db="EMBL/GenBank/DDBJ databases">
        <title>Genome Sequence of Leucocoprinus birnbaumii.</title>
        <authorList>
            <person name="Buettner E."/>
        </authorList>
    </citation>
    <scope>NUCLEOTIDE SEQUENCE</scope>
    <source>
        <strain evidence="4">VT141</strain>
    </source>
</reference>
<accession>A0AAD5VKE4</accession>
<evidence type="ECO:0000256" key="1">
    <source>
        <dbReference type="SAM" id="MobiDB-lite"/>
    </source>
</evidence>
<proteinExistence type="predicted"/>
<dbReference type="SUPFAM" id="SSF50978">
    <property type="entry name" value="WD40 repeat-like"/>
    <property type="match status" value="1"/>
</dbReference>
<dbReference type="PANTHER" id="PTHR11200:SF240">
    <property type="entry name" value="INOSITOL POLYPHOSPHATE 5-PHOSPHATASE C9G1.10C-RELATED"/>
    <property type="match status" value="1"/>
</dbReference>
<dbReference type="SMART" id="SM00320">
    <property type="entry name" value="WD40"/>
    <property type="match status" value="3"/>
</dbReference>
<dbReference type="Pfam" id="PF22669">
    <property type="entry name" value="Exo_endo_phos2"/>
    <property type="match status" value="1"/>
</dbReference>
<feature type="region of interest" description="Disordered" evidence="1">
    <location>
        <begin position="364"/>
        <end position="839"/>
    </location>
</feature>
<keyword evidence="5" id="KW-1185">Reference proteome</keyword>
<protein>
    <recommendedName>
        <fullName evidence="3">Inositol polyphosphate-related phosphatase domain-containing protein</fullName>
    </recommendedName>
</protein>
<organism evidence="4 5">
    <name type="scientific">Leucocoprinus birnbaumii</name>
    <dbReference type="NCBI Taxonomy" id="56174"/>
    <lineage>
        <taxon>Eukaryota</taxon>
        <taxon>Fungi</taxon>
        <taxon>Dikarya</taxon>
        <taxon>Basidiomycota</taxon>
        <taxon>Agaricomycotina</taxon>
        <taxon>Agaricomycetes</taxon>
        <taxon>Agaricomycetidae</taxon>
        <taxon>Agaricales</taxon>
        <taxon>Agaricineae</taxon>
        <taxon>Agaricaceae</taxon>
        <taxon>Leucocoprinus</taxon>
    </lineage>
</organism>
<dbReference type="InterPro" id="IPR036322">
    <property type="entry name" value="WD40_repeat_dom_sf"/>
</dbReference>
<dbReference type="InterPro" id="IPR000300">
    <property type="entry name" value="IPPc"/>
</dbReference>
<dbReference type="InterPro" id="IPR036691">
    <property type="entry name" value="Endo/exonu/phosph_ase_sf"/>
</dbReference>